<name>A0A8D7AUW4_MUSAM</name>
<dbReference type="AlphaFoldDB" id="A0A8D7AUW4"/>
<organism evidence="1">
    <name type="scientific">Musa acuminata subsp. malaccensis</name>
    <name type="common">Wild banana</name>
    <name type="synonym">Musa malaccensis</name>
    <dbReference type="NCBI Taxonomy" id="214687"/>
    <lineage>
        <taxon>Eukaryota</taxon>
        <taxon>Viridiplantae</taxon>
        <taxon>Streptophyta</taxon>
        <taxon>Embryophyta</taxon>
        <taxon>Tracheophyta</taxon>
        <taxon>Spermatophyta</taxon>
        <taxon>Magnoliopsida</taxon>
        <taxon>Liliopsida</taxon>
        <taxon>Zingiberales</taxon>
        <taxon>Musaceae</taxon>
        <taxon>Musa</taxon>
    </lineage>
</organism>
<sequence>MQILSSLHGKCFQEQADILNLYHWVLLRSLKLRILSLGKQYLQTSFQQLRKGSEKLATRGIDRWGITSC</sequence>
<accession>A0A8D7AUW4</accession>
<dbReference type="EMBL" id="HG996473">
    <property type="protein sequence ID" value="CAG1856607.1"/>
    <property type="molecule type" value="Genomic_DNA"/>
</dbReference>
<proteinExistence type="predicted"/>
<reference evidence="1" key="1">
    <citation type="submission" date="2021-03" db="EMBL/GenBank/DDBJ databases">
        <authorList>
            <consortium name="Genoscope - CEA"/>
            <person name="William W."/>
        </authorList>
    </citation>
    <scope>NUCLEOTIDE SEQUENCE</scope>
    <source>
        <strain evidence="1">Doubled-haploid Pahang</strain>
    </source>
</reference>
<evidence type="ECO:0000313" key="1">
    <source>
        <dbReference type="EMBL" id="CAG1856607.1"/>
    </source>
</evidence>
<protein>
    <submittedName>
        <fullName evidence="1">(wild Malaysian banana) hypothetical protein</fullName>
    </submittedName>
</protein>
<gene>
    <name evidence="1" type="ORF">GSMUA_40310.1</name>
</gene>